<comment type="catalytic activity">
    <reaction evidence="12">
        <text>cyclobutadipyrimidine (in DNA) = 2 pyrimidine residues (in DNA).</text>
        <dbReference type="EC" id="4.1.99.3"/>
    </reaction>
</comment>
<dbReference type="EC" id="4.1.99.3" evidence="3"/>
<evidence type="ECO:0000256" key="4">
    <source>
        <dbReference type="ARBA" id="ARBA00014046"/>
    </source>
</evidence>
<dbReference type="Gene3D" id="3.40.50.620">
    <property type="entry name" value="HUPs"/>
    <property type="match status" value="1"/>
</dbReference>
<accession>A0AAV2TXN9</accession>
<keyword evidence="5" id="KW-0285">Flavoprotein</keyword>
<proteinExistence type="inferred from homology"/>
<comment type="similarity">
    <text evidence="2">Belongs to the DNA photolyase class-2 family.</text>
</comment>
<evidence type="ECO:0000256" key="10">
    <source>
        <dbReference type="ARBA" id="ARBA00023239"/>
    </source>
</evidence>
<comment type="caution">
    <text evidence="16">The sequence shown here is derived from an EMBL/GenBank/DDBJ whole genome shotgun (WGS) entry which is preliminary data.</text>
</comment>
<dbReference type="FunFam" id="1.25.40.80:FF:000004">
    <property type="entry name" value="Deoxyribodipyrimidine photolyase"/>
    <property type="match status" value="1"/>
</dbReference>
<evidence type="ECO:0000256" key="3">
    <source>
        <dbReference type="ARBA" id="ARBA00013149"/>
    </source>
</evidence>
<dbReference type="EMBL" id="CAXLJL010000711">
    <property type="protein sequence ID" value="CAL5140138.1"/>
    <property type="molecule type" value="Genomic_DNA"/>
</dbReference>
<dbReference type="SUPFAM" id="SSF48173">
    <property type="entry name" value="Cryptochrome/photolyase FAD-binding domain"/>
    <property type="match status" value="1"/>
</dbReference>
<evidence type="ECO:0000256" key="9">
    <source>
        <dbReference type="ARBA" id="ARBA00023204"/>
    </source>
</evidence>
<evidence type="ECO:0000313" key="16">
    <source>
        <dbReference type="EMBL" id="CAL5140138.1"/>
    </source>
</evidence>
<keyword evidence="6" id="KW-0227">DNA damage</keyword>
<dbReference type="Gene3D" id="1.25.40.80">
    <property type="match status" value="1"/>
</dbReference>
<evidence type="ECO:0000256" key="7">
    <source>
        <dbReference type="ARBA" id="ARBA00022827"/>
    </source>
</evidence>
<dbReference type="InterPro" id="IPR052219">
    <property type="entry name" value="Photolyase_Class-2"/>
</dbReference>
<dbReference type="AlphaFoldDB" id="A0AAV2TXN9"/>
<organism evidence="16 17">
    <name type="scientific">Calicophoron daubneyi</name>
    <name type="common">Rumen fluke</name>
    <name type="synonym">Paramphistomum daubneyi</name>
    <dbReference type="NCBI Taxonomy" id="300641"/>
    <lineage>
        <taxon>Eukaryota</taxon>
        <taxon>Metazoa</taxon>
        <taxon>Spiralia</taxon>
        <taxon>Lophotrochozoa</taxon>
        <taxon>Platyhelminthes</taxon>
        <taxon>Trematoda</taxon>
        <taxon>Digenea</taxon>
        <taxon>Plagiorchiida</taxon>
        <taxon>Pronocephalata</taxon>
        <taxon>Paramphistomoidea</taxon>
        <taxon>Paramphistomidae</taxon>
        <taxon>Calicophoron</taxon>
    </lineage>
</organism>
<evidence type="ECO:0000313" key="17">
    <source>
        <dbReference type="Proteomes" id="UP001497525"/>
    </source>
</evidence>
<dbReference type="PANTHER" id="PTHR10211:SF0">
    <property type="entry name" value="DEOXYRIBODIPYRIMIDINE PHOTO-LYASE"/>
    <property type="match status" value="1"/>
</dbReference>
<evidence type="ECO:0000256" key="6">
    <source>
        <dbReference type="ARBA" id="ARBA00022763"/>
    </source>
</evidence>
<evidence type="ECO:0000256" key="2">
    <source>
        <dbReference type="ARBA" id="ARBA00006409"/>
    </source>
</evidence>
<dbReference type="InterPro" id="IPR032673">
    <property type="entry name" value="DNA_photolyase_2_CS"/>
</dbReference>
<dbReference type="SUPFAM" id="SSF52425">
    <property type="entry name" value="Cryptochrome/photolyase, N-terminal domain"/>
    <property type="match status" value="1"/>
</dbReference>
<evidence type="ECO:0000259" key="15">
    <source>
        <dbReference type="PROSITE" id="PS51645"/>
    </source>
</evidence>
<comment type="function">
    <text evidence="13">Involved in repair of UV radiation-induced DNA damage. Catalyzes the light-dependent monomerization (300-600 nm) of cyclobutyl pyrimidine dimers (in cis-syn configuration), which are formed between adjacent bases on the same DNA strand upon exposure to ultraviolet radiation.</text>
</comment>
<dbReference type="GO" id="GO:0003677">
    <property type="term" value="F:DNA binding"/>
    <property type="evidence" value="ECO:0007669"/>
    <property type="project" value="UniProtKB-KW"/>
</dbReference>
<dbReference type="InterPro" id="IPR036155">
    <property type="entry name" value="Crypto/Photolyase_N_sf"/>
</dbReference>
<name>A0AAV2TXN9_CALDB</name>
<dbReference type="PROSITE" id="PS01084">
    <property type="entry name" value="DNA_PHOTOLYASES_2_2"/>
    <property type="match status" value="1"/>
</dbReference>
<dbReference type="GO" id="GO:0003904">
    <property type="term" value="F:deoxyribodipyrimidine photo-lyase activity"/>
    <property type="evidence" value="ECO:0007669"/>
    <property type="project" value="UniProtKB-EC"/>
</dbReference>
<dbReference type="FunFam" id="1.10.579.10:FF:000002">
    <property type="entry name" value="Deoxyribodipyrimidine photolyase"/>
    <property type="match status" value="1"/>
</dbReference>
<evidence type="ECO:0000256" key="8">
    <source>
        <dbReference type="ARBA" id="ARBA00023125"/>
    </source>
</evidence>
<keyword evidence="8" id="KW-0238">DNA-binding</keyword>
<evidence type="ECO:0000256" key="13">
    <source>
        <dbReference type="ARBA" id="ARBA00059220"/>
    </source>
</evidence>
<gene>
    <name evidence="16" type="ORF">CDAUBV1_LOCUS15320</name>
</gene>
<evidence type="ECO:0000256" key="12">
    <source>
        <dbReference type="ARBA" id="ARBA00033999"/>
    </source>
</evidence>
<dbReference type="InterPro" id="IPR036134">
    <property type="entry name" value="Crypto/Photolyase_FAD-like_sf"/>
</dbReference>
<reference evidence="16" key="1">
    <citation type="submission" date="2024-06" db="EMBL/GenBank/DDBJ databases">
        <authorList>
            <person name="Liu X."/>
            <person name="Lenzi L."/>
            <person name="Haldenby T S."/>
            <person name="Uol C."/>
        </authorList>
    </citation>
    <scope>NUCLEOTIDE SEQUENCE</scope>
</reference>
<sequence>MPSTGSVLTKSAKSDKLVAWMGEIMQKRRSLADSVASFKFAKCRVRSLKGPNLFPELDDSVQKKTKDSKKQFGEGGVLYWMIRDQRVQDNWAFLYAQRLALKFEVPLHACFCLTPHFQAESLRHFVFMVDGLAEVEQECKDLNIRFHLVHPIEEKAVVGAKRTWTESNATHTKMYEKPIAAAVLQLVQNLNVGCVVTDFSPLREPTAWTKALVDIMPVDVPVCQVDAHNVVPVWHASDKLEYSARTIRPKLHQKSAGLLTEFPPLIAHPFPAKSESKLPSVDWVKVKKDYNGDTEVKPVEWAVPGTKGGFSVLQKFINQRLRCYDAHRNDPTKLALSDLSPWFHFGHLAPQRALLEVQAVRKEFPKSCDAFIEETFVRRELSDNFCYYNPKYGSIEGAPQWAQETLRLHAKDKRNPAYTDEQMEAAKTGDDLWNAAQRQLVKTGKMHGFLRMYWAKKILEWSADGPEAALRLALYLNDRYSLDGSDPNGFVGVMWSICGIHDQGWAERPIFGKIRYMNYKGCQKKFSVPMFVARFP</sequence>
<dbReference type="GO" id="GO:0000719">
    <property type="term" value="P:photoreactive repair"/>
    <property type="evidence" value="ECO:0007669"/>
    <property type="project" value="TreeGrafter"/>
</dbReference>
<feature type="domain" description="Photolyase/cryptochrome alpha/beta" evidence="15">
    <location>
        <begin position="75"/>
        <end position="233"/>
    </location>
</feature>
<keyword evidence="9" id="KW-0234">DNA repair</keyword>
<evidence type="ECO:0000256" key="5">
    <source>
        <dbReference type="ARBA" id="ARBA00022630"/>
    </source>
</evidence>
<protein>
    <recommendedName>
        <fullName evidence="4">Deoxyribodipyrimidine photo-lyase</fullName>
        <ecNumber evidence="3">4.1.99.3</ecNumber>
    </recommendedName>
    <alternativeName>
        <fullName evidence="11">DNA photolyase</fullName>
    </alternativeName>
    <alternativeName>
        <fullName evidence="14">Photoreactivating enzyme</fullName>
    </alternativeName>
</protein>
<keyword evidence="7" id="KW-0274">FAD</keyword>
<evidence type="ECO:0000256" key="1">
    <source>
        <dbReference type="ARBA" id="ARBA00001974"/>
    </source>
</evidence>
<dbReference type="Pfam" id="PF00875">
    <property type="entry name" value="DNA_photolyase"/>
    <property type="match status" value="1"/>
</dbReference>
<comment type="cofactor">
    <cofactor evidence="1">
        <name>FAD</name>
        <dbReference type="ChEBI" id="CHEBI:57692"/>
    </cofactor>
</comment>
<evidence type="ECO:0000256" key="14">
    <source>
        <dbReference type="ARBA" id="ARBA00083107"/>
    </source>
</evidence>
<dbReference type="PROSITE" id="PS51645">
    <property type="entry name" value="PHR_CRY_ALPHA_BETA"/>
    <property type="match status" value="1"/>
</dbReference>
<dbReference type="InterPro" id="IPR014729">
    <property type="entry name" value="Rossmann-like_a/b/a_fold"/>
</dbReference>
<keyword evidence="10" id="KW-0456">Lyase</keyword>
<evidence type="ECO:0000256" key="11">
    <source>
        <dbReference type="ARBA" id="ARBA00031671"/>
    </source>
</evidence>
<dbReference type="InterPro" id="IPR006050">
    <property type="entry name" value="DNA_photolyase_N"/>
</dbReference>
<dbReference type="Proteomes" id="UP001497525">
    <property type="component" value="Unassembled WGS sequence"/>
</dbReference>
<dbReference type="PANTHER" id="PTHR10211">
    <property type="entry name" value="DEOXYRIBODIPYRIMIDINE PHOTOLYASE"/>
    <property type="match status" value="1"/>
</dbReference>
<dbReference type="Gene3D" id="1.10.579.10">
    <property type="entry name" value="DNA Cyclobutane Dipyrimidine Photolyase, subunit A, domain 3"/>
    <property type="match status" value="1"/>
</dbReference>